<dbReference type="Proteomes" id="UP000318384">
    <property type="component" value="Chromosome"/>
</dbReference>
<dbReference type="AlphaFoldDB" id="A0A517WUW1"/>
<dbReference type="Pfam" id="PF11185">
    <property type="entry name" value="DUF2971"/>
    <property type="match status" value="1"/>
</dbReference>
<reference evidence="1 2" key="1">
    <citation type="submission" date="2019-03" db="EMBL/GenBank/DDBJ databases">
        <title>Deep-cultivation of Planctomycetes and their phenomic and genomic characterization uncovers novel biology.</title>
        <authorList>
            <person name="Wiegand S."/>
            <person name="Jogler M."/>
            <person name="Boedeker C."/>
            <person name="Pinto D."/>
            <person name="Vollmers J."/>
            <person name="Rivas-Marin E."/>
            <person name="Kohn T."/>
            <person name="Peeters S.H."/>
            <person name="Heuer A."/>
            <person name="Rast P."/>
            <person name="Oberbeckmann S."/>
            <person name="Bunk B."/>
            <person name="Jeske O."/>
            <person name="Meyerdierks A."/>
            <person name="Storesund J.E."/>
            <person name="Kallscheuer N."/>
            <person name="Luecker S."/>
            <person name="Lage O.M."/>
            <person name="Pohl T."/>
            <person name="Merkel B.J."/>
            <person name="Hornburger P."/>
            <person name="Mueller R.-W."/>
            <person name="Bruemmer F."/>
            <person name="Labrenz M."/>
            <person name="Spormann A.M."/>
            <person name="Op den Camp H."/>
            <person name="Overmann J."/>
            <person name="Amann R."/>
            <person name="Jetten M.S.M."/>
            <person name="Mascher T."/>
            <person name="Medema M.H."/>
            <person name="Devos D.P."/>
            <person name="Kaster A.-K."/>
            <person name="Ovreas L."/>
            <person name="Rohde M."/>
            <person name="Galperin M.Y."/>
            <person name="Jogler C."/>
        </authorList>
    </citation>
    <scope>NUCLEOTIDE SEQUENCE [LARGE SCALE GENOMIC DNA]</scope>
    <source>
        <strain evidence="1 2">V202</strain>
    </source>
</reference>
<protein>
    <recommendedName>
        <fullName evidence="3">DUF2971 domain-containing protein</fullName>
    </recommendedName>
</protein>
<proteinExistence type="predicted"/>
<gene>
    <name evidence="1" type="ORF">V202x_24310</name>
</gene>
<name>A0A517WUW1_9PLAN</name>
<evidence type="ECO:0000313" key="1">
    <source>
        <dbReference type="EMBL" id="QDU09060.1"/>
    </source>
</evidence>
<organism evidence="1 2">
    <name type="scientific">Gimesia aquarii</name>
    <dbReference type="NCBI Taxonomy" id="2527964"/>
    <lineage>
        <taxon>Bacteria</taxon>
        <taxon>Pseudomonadati</taxon>
        <taxon>Planctomycetota</taxon>
        <taxon>Planctomycetia</taxon>
        <taxon>Planctomycetales</taxon>
        <taxon>Planctomycetaceae</taxon>
        <taxon>Gimesia</taxon>
    </lineage>
</organism>
<dbReference type="InterPro" id="IPR021352">
    <property type="entry name" value="DUF2971"/>
</dbReference>
<sequence>MKKRPDSIFKYESFTPLSLKNLQSHSIYFGAPKDFNDPYDCAIPTSLAEPTDEDIENLKSKLADDPTVPPLHQEQLKSFPIEKIRLQLLKGIESSLNKERDMILSSRGISCFSAKNDNLLMWSHYADKYRGYCMEFSTKYEPFSFAHHVKYTNEIPQISMKEMSQVICNEKNENNNEVLRRLFCIKSLSWEYEEEWRVIRKDANITCEYDPKALQAVYLGPDMEDQIVEIMCLILKNQNQNVRIFKGELSSTQFRVEFKNELN</sequence>
<dbReference type="OrthoDB" id="190848at2"/>
<accession>A0A517WUW1</accession>
<dbReference type="RefSeq" id="WP_145174667.1">
    <property type="nucleotide sequence ID" value="NZ_CP037422.1"/>
</dbReference>
<evidence type="ECO:0000313" key="2">
    <source>
        <dbReference type="Proteomes" id="UP000318384"/>
    </source>
</evidence>
<evidence type="ECO:0008006" key="3">
    <source>
        <dbReference type="Google" id="ProtNLM"/>
    </source>
</evidence>
<dbReference type="EMBL" id="CP037422">
    <property type="protein sequence ID" value="QDU09060.1"/>
    <property type="molecule type" value="Genomic_DNA"/>
</dbReference>
<keyword evidence="2" id="KW-1185">Reference proteome</keyword>